<dbReference type="InterPro" id="IPR006224">
    <property type="entry name" value="PsdUridine_synth_RluA-like_CS"/>
</dbReference>
<reference evidence="2 3" key="4">
    <citation type="journal article" date="2010" name="Environ. Microbiol.">
        <title>The bacterial genus Collimonas: mycophagy, weathering and other adaptive solutions to life in oligotrophic soil environments.</title>
        <authorList>
            <person name="Leveau J.H."/>
            <person name="Uroz S."/>
            <person name="de Boer W."/>
        </authorList>
    </citation>
    <scope>NUCLEOTIDE SEQUENCE [LARGE SCALE GENOMIC DNA]</scope>
    <source>
        <strain evidence="2 3">Ter331</strain>
    </source>
</reference>
<dbReference type="InterPro" id="IPR050188">
    <property type="entry name" value="RluA_PseudoU_synthase"/>
</dbReference>
<dbReference type="Gene3D" id="3.30.2350.10">
    <property type="entry name" value="Pseudouridine synthase"/>
    <property type="match status" value="1"/>
</dbReference>
<protein>
    <submittedName>
        <fullName evidence="2">Ribosomal large subunit pseudouridine synthase A-like protein</fullName>
        <ecNumber evidence="2">5.4.99.-</ecNumber>
    </submittedName>
</protein>
<sequence>MATGIVMMQLRQPLPAPLPVIDGVAPSYLWLPAGEWPDLLSFLEQRFPAISSATWVARMARGEVVDGEGVRLAPGSPYRRGMRIFYYRELPAETPIPFEASILYQDERILVADKPHFLPVIPSGRFLHETLLVRLKKQTGLADLTPIHRLDRETAGVVIFSHDVASRGAYQSLFQQRLVDKTYEALAPSAPGLVLPLVYRSRMVEGTPFFRMQEVAGEPNSETRIELIEQRETCSRYRLRPLTGKKHQLRVHLAALGIPIINDAFYPEVHPCKGDDLSAPLKLLAREIAFVDPLDGRRRHFASQREL</sequence>
<feature type="domain" description="Pseudouridine synthase RsuA/RluA-like" evidence="1">
    <location>
        <begin position="109"/>
        <end position="255"/>
    </location>
</feature>
<dbReference type="STRING" id="1005048.CFU_3528"/>
<proteinExistence type="predicted"/>
<gene>
    <name evidence="2" type="ordered locus">CFU_3528</name>
</gene>
<dbReference type="InterPro" id="IPR006145">
    <property type="entry name" value="PsdUridine_synth_RsuA/RluA"/>
</dbReference>
<evidence type="ECO:0000313" key="3">
    <source>
        <dbReference type="Proteomes" id="UP000008392"/>
    </source>
</evidence>
<reference evidence="3" key="6">
    <citation type="submission" date="2011-05" db="EMBL/GenBank/DDBJ databases">
        <title>Complete sequence of Collimonas fungivorans Ter331.</title>
        <authorList>
            <person name="Leveau J.H."/>
        </authorList>
    </citation>
    <scope>NUCLEOTIDE SEQUENCE [LARGE SCALE GENOMIC DNA]</scope>
    <source>
        <strain evidence="3">Ter331</strain>
    </source>
</reference>
<reference evidence="2 3" key="2">
    <citation type="journal article" date="2006" name="J. Microbiol. Methods">
        <title>Genomic flank-sequencing of plasposon insertion sites for rapid identification of functional genes.</title>
        <authorList>
            <person name="Leveau J.H."/>
            <person name="Gerards S."/>
            <person name="Fritsche K."/>
            <person name="Zondag G."/>
            <person name="van Veen J.A."/>
        </authorList>
    </citation>
    <scope>NUCLEOTIDE SEQUENCE [LARGE SCALE GENOMIC DNA]</scope>
    <source>
        <strain evidence="2 3">Ter331</strain>
    </source>
</reference>
<evidence type="ECO:0000259" key="1">
    <source>
        <dbReference type="Pfam" id="PF00849"/>
    </source>
</evidence>
<name>G0AAQ8_COLFT</name>
<dbReference type="eggNOG" id="COG0564">
    <property type="taxonomic scope" value="Bacteria"/>
</dbReference>
<keyword evidence="3" id="KW-1185">Reference proteome</keyword>
<keyword evidence="2" id="KW-0413">Isomerase</keyword>
<reference evidence="2 3" key="3">
    <citation type="journal article" date="2008" name="FEMS Microbiol. Ecol.">
        <title>Identification and characterization of genes underlying chitinolysis in Collimonas fungivorans Ter331.</title>
        <authorList>
            <person name="Fritsche K."/>
            <person name="de Boer W."/>
            <person name="Gerards S."/>
            <person name="van den Berg M."/>
            <person name="van Veen J.A."/>
            <person name="Leveau J.H."/>
        </authorList>
    </citation>
    <scope>NUCLEOTIDE SEQUENCE [LARGE SCALE GENOMIC DNA]</scope>
    <source>
        <strain evidence="2 3">Ter331</strain>
    </source>
</reference>
<accession>G0AAQ8</accession>
<organism evidence="2 3">
    <name type="scientific">Collimonas fungivorans (strain Ter331)</name>
    <dbReference type="NCBI Taxonomy" id="1005048"/>
    <lineage>
        <taxon>Bacteria</taxon>
        <taxon>Pseudomonadati</taxon>
        <taxon>Pseudomonadota</taxon>
        <taxon>Betaproteobacteria</taxon>
        <taxon>Burkholderiales</taxon>
        <taxon>Oxalobacteraceae</taxon>
        <taxon>Collimonas</taxon>
    </lineage>
</organism>
<reference evidence="2 3" key="1">
    <citation type="journal article" date="2004" name="Environ. Microbiol.">
        <title>Phylogeny-function analysis of (meta)genomic libraries: screening for expression of ribosomal RNA genes by large-insert library fluorescent in situ hybridization (LIL-FISH).</title>
        <authorList>
            <person name="Leveau J.H."/>
            <person name="Gerards S."/>
            <person name="de Boer W."/>
            <person name="van Veen J.A."/>
        </authorList>
    </citation>
    <scope>NUCLEOTIDE SEQUENCE [LARGE SCALE GENOMIC DNA]</scope>
    <source>
        <strain evidence="2 3">Ter331</strain>
    </source>
</reference>
<dbReference type="EC" id="5.4.99.-" evidence="2"/>
<dbReference type="Pfam" id="PF00849">
    <property type="entry name" value="PseudoU_synth_2"/>
    <property type="match status" value="1"/>
</dbReference>
<dbReference type="KEGG" id="cfu:CFU_3528"/>
<dbReference type="PROSITE" id="PS01129">
    <property type="entry name" value="PSI_RLU"/>
    <property type="match status" value="1"/>
</dbReference>
<dbReference type="GO" id="GO:0140098">
    <property type="term" value="F:catalytic activity, acting on RNA"/>
    <property type="evidence" value="ECO:0007669"/>
    <property type="project" value="UniProtKB-ARBA"/>
</dbReference>
<dbReference type="PANTHER" id="PTHR21600:SF84">
    <property type="entry name" value="PSEUDOURIDINE SYNTHASE RSUA_RLUA-LIKE DOMAIN-CONTAINING PROTEIN"/>
    <property type="match status" value="1"/>
</dbReference>
<dbReference type="SUPFAM" id="SSF55120">
    <property type="entry name" value="Pseudouridine synthase"/>
    <property type="match status" value="1"/>
</dbReference>
<dbReference type="HOGENOM" id="CLU_016902_0_0_4"/>
<dbReference type="EMBL" id="CP002745">
    <property type="protein sequence ID" value="AEK63352.1"/>
    <property type="molecule type" value="Genomic_DNA"/>
</dbReference>
<dbReference type="GO" id="GO:0000455">
    <property type="term" value="P:enzyme-directed rRNA pseudouridine synthesis"/>
    <property type="evidence" value="ECO:0007669"/>
    <property type="project" value="TreeGrafter"/>
</dbReference>
<dbReference type="GO" id="GO:0003723">
    <property type="term" value="F:RNA binding"/>
    <property type="evidence" value="ECO:0007669"/>
    <property type="project" value="InterPro"/>
</dbReference>
<evidence type="ECO:0000313" key="2">
    <source>
        <dbReference type="EMBL" id="AEK63352.1"/>
    </source>
</evidence>
<dbReference type="GO" id="GO:0009982">
    <property type="term" value="F:pseudouridine synthase activity"/>
    <property type="evidence" value="ECO:0007669"/>
    <property type="project" value="InterPro"/>
</dbReference>
<dbReference type="CDD" id="cd02558">
    <property type="entry name" value="PSRA_1"/>
    <property type="match status" value="1"/>
</dbReference>
<dbReference type="InterPro" id="IPR020103">
    <property type="entry name" value="PsdUridine_synth_cat_dom_sf"/>
</dbReference>
<dbReference type="Proteomes" id="UP000008392">
    <property type="component" value="Chromosome"/>
</dbReference>
<dbReference type="AlphaFoldDB" id="G0AAQ8"/>
<reference evidence="2 3" key="5">
    <citation type="journal article" date="2011" name="ISME J.">
        <title>Dual transcriptional profiling of a bacterial/fungal confrontation: Collimonas fungivorans versus Aspergillus niger.</title>
        <authorList>
            <person name="Mela F."/>
            <person name="Fritsche K."/>
            <person name="de Boer W."/>
            <person name="van Veen J.A."/>
            <person name="de Graaff L.H."/>
            <person name="van den Berg M."/>
            <person name="Leveau J.H."/>
        </authorList>
    </citation>
    <scope>NUCLEOTIDE SEQUENCE [LARGE SCALE GENOMIC DNA]</scope>
    <source>
        <strain evidence="2 3">Ter331</strain>
    </source>
</reference>
<dbReference type="PANTHER" id="PTHR21600">
    <property type="entry name" value="MITOCHONDRIAL RNA PSEUDOURIDINE SYNTHASE"/>
    <property type="match status" value="1"/>
</dbReference>